<dbReference type="RefSeq" id="WP_124316664.1">
    <property type="nucleotide sequence ID" value="NZ_AP028155.1"/>
</dbReference>
<dbReference type="GeneID" id="93101632"/>
<reference evidence="1 2" key="1">
    <citation type="submission" date="2020-08" db="EMBL/GenBank/DDBJ databases">
        <title>Genomic Encyclopedia of Type Strains, Phase IV (KMG-IV): sequencing the most valuable type-strain genomes for metagenomic binning, comparative biology and taxonomic classification.</title>
        <authorList>
            <person name="Goeker M."/>
        </authorList>
    </citation>
    <scope>NUCLEOTIDE SEQUENCE [LARGE SCALE GENOMIC DNA]</scope>
    <source>
        <strain evidence="1 2">DSM 105721</strain>
    </source>
</reference>
<evidence type="ECO:0000313" key="1">
    <source>
        <dbReference type="EMBL" id="MBB4028123.1"/>
    </source>
</evidence>
<dbReference type="PROSITE" id="PS51257">
    <property type="entry name" value="PROKAR_LIPOPROTEIN"/>
    <property type="match status" value="1"/>
</dbReference>
<accession>A0A7W6I047</accession>
<evidence type="ECO:0008006" key="3">
    <source>
        <dbReference type="Google" id="ProtNLM"/>
    </source>
</evidence>
<evidence type="ECO:0000313" key="2">
    <source>
        <dbReference type="Proteomes" id="UP000546007"/>
    </source>
</evidence>
<dbReference type="OrthoDB" id="1409865at2"/>
<keyword evidence="2" id="KW-1185">Reference proteome</keyword>
<dbReference type="AlphaFoldDB" id="A0A7W6I047"/>
<dbReference type="Proteomes" id="UP000546007">
    <property type="component" value="Unassembled WGS sequence"/>
</dbReference>
<dbReference type="EMBL" id="JACIES010000017">
    <property type="protein sequence ID" value="MBB4028123.1"/>
    <property type="molecule type" value="Genomic_DNA"/>
</dbReference>
<dbReference type="InterPro" id="IPR032627">
    <property type="entry name" value="DUF4876"/>
</dbReference>
<protein>
    <recommendedName>
        <fullName evidence="3">DUF4876 domain-containing protein</fullName>
    </recommendedName>
</protein>
<sequence length="395" mass="43551">MKTYHILTLLVIFLFTGCLKEEKMSIGALIKVNMPEGFENTSPEGIDVKLYSTTSGLTYTSKCDASGIATFNVEYGFYEAVAQHRERGENTIDIFNGRMERIVLSEGTKDGDTYTINLTHAKLQQLIIKEIYYASCKKDDGKNYGKDAYMSIYNNSDEIAYLDSLCIGTVNPVTSTSPSNFTKPDGSLWDEIPLFMMAWQFPGTGTDYPLQPGEETIIALNAINHVDIASQSVDLSKVGFAFWDPLLTGASVPAPGVEPLKMIWRNSGNAFTISLTGPAMVIFKIPTSEAISAQAYAEDPGNIQQDPVKPSATMKFLMIHKDWVIDGVECVTSASKANKRIPNNIDAGFTYIPTSYLGNSVCRKVDEVVDGRTIYMDSNNSSEDFEVVPNTLKNR</sequence>
<dbReference type="Pfam" id="PF16215">
    <property type="entry name" value="DUF4876"/>
    <property type="match status" value="1"/>
</dbReference>
<comment type="caution">
    <text evidence="1">The sequence shown here is derived from an EMBL/GenBank/DDBJ whole genome shotgun (WGS) entry which is preliminary data.</text>
</comment>
<organism evidence="1 2">
    <name type="scientific">Butyricimonas faecihominis</name>
    <dbReference type="NCBI Taxonomy" id="1472416"/>
    <lineage>
        <taxon>Bacteria</taxon>
        <taxon>Pseudomonadati</taxon>
        <taxon>Bacteroidota</taxon>
        <taxon>Bacteroidia</taxon>
        <taxon>Bacteroidales</taxon>
        <taxon>Odoribacteraceae</taxon>
        <taxon>Butyricimonas</taxon>
    </lineage>
</organism>
<name>A0A7W6I047_9BACT</name>
<gene>
    <name evidence="1" type="ORF">GGR14_003947</name>
</gene>
<proteinExistence type="predicted"/>